<name>A0A8J8NCG9_HALGN</name>
<dbReference type="EMBL" id="RRYP01022713">
    <property type="protein sequence ID" value="TNV72357.1"/>
    <property type="molecule type" value="Genomic_DNA"/>
</dbReference>
<gene>
    <name evidence="1" type="ORF">FGO68_gene5347</name>
</gene>
<keyword evidence="2" id="KW-1185">Reference proteome</keyword>
<dbReference type="Proteomes" id="UP000785679">
    <property type="component" value="Unassembled WGS sequence"/>
</dbReference>
<dbReference type="AlphaFoldDB" id="A0A8J8NCG9"/>
<reference evidence="1" key="1">
    <citation type="submission" date="2019-06" db="EMBL/GenBank/DDBJ databases">
        <authorList>
            <person name="Zheng W."/>
        </authorList>
    </citation>
    <scope>NUCLEOTIDE SEQUENCE</scope>
    <source>
        <strain evidence="1">QDHG01</strain>
    </source>
</reference>
<organism evidence="1 2">
    <name type="scientific">Halteria grandinella</name>
    <dbReference type="NCBI Taxonomy" id="5974"/>
    <lineage>
        <taxon>Eukaryota</taxon>
        <taxon>Sar</taxon>
        <taxon>Alveolata</taxon>
        <taxon>Ciliophora</taxon>
        <taxon>Intramacronucleata</taxon>
        <taxon>Spirotrichea</taxon>
        <taxon>Stichotrichia</taxon>
        <taxon>Sporadotrichida</taxon>
        <taxon>Halteriidae</taxon>
        <taxon>Halteria</taxon>
    </lineage>
</organism>
<protein>
    <submittedName>
        <fullName evidence="1">Uncharacterized protein</fullName>
    </submittedName>
</protein>
<proteinExistence type="predicted"/>
<comment type="caution">
    <text evidence="1">The sequence shown here is derived from an EMBL/GenBank/DDBJ whole genome shotgun (WGS) entry which is preliminary data.</text>
</comment>
<accession>A0A8J8NCG9</accession>
<sequence length="200" mass="22410">MLKFVKFHLAIQLSTTHLSTCLRYSPLSSSNSLAAALLAGDDVLGSTRRLCILFMTASMLQACVQPLLRMSRQMLPFTQMFGWNMRGCRNETRGGFTGQSLGNSIFSWKTAPSHSVSSGPKSTASHFWRFLSSTRNRILSPAASFSQSLYSLTILRFNQFDIIFIIINGKLIVRRRSHLIAPIIPPLNTRSYRLGTATRF</sequence>
<evidence type="ECO:0000313" key="1">
    <source>
        <dbReference type="EMBL" id="TNV72357.1"/>
    </source>
</evidence>
<evidence type="ECO:0000313" key="2">
    <source>
        <dbReference type="Proteomes" id="UP000785679"/>
    </source>
</evidence>